<feature type="non-terminal residue" evidence="1">
    <location>
        <position position="1"/>
    </location>
</feature>
<dbReference type="AlphaFoldDB" id="A0A9W7XFD4"/>
<reference evidence="1" key="1">
    <citation type="submission" date="2022-07" db="EMBL/GenBank/DDBJ databases">
        <title>Phylogenomic reconstructions and comparative analyses of Kickxellomycotina fungi.</title>
        <authorList>
            <person name="Reynolds N.K."/>
            <person name="Stajich J.E."/>
            <person name="Barry K."/>
            <person name="Grigoriev I.V."/>
            <person name="Crous P."/>
            <person name="Smith M.E."/>
        </authorList>
    </citation>
    <scope>NUCLEOTIDE SEQUENCE</scope>
    <source>
        <strain evidence="1">NBRC 105413</strain>
    </source>
</reference>
<evidence type="ECO:0000313" key="2">
    <source>
        <dbReference type="Proteomes" id="UP001145021"/>
    </source>
</evidence>
<name>A0A9W7XFD4_9FUNG</name>
<dbReference type="EMBL" id="JANBOH010000775">
    <property type="protein sequence ID" value="KAJ1641650.1"/>
    <property type="molecule type" value="Genomic_DNA"/>
</dbReference>
<keyword evidence="2" id="KW-1185">Reference proteome</keyword>
<proteinExistence type="predicted"/>
<protein>
    <submittedName>
        <fullName evidence="1">Uncharacterized protein</fullName>
    </submittedName>
</protein>
<comment type="caution">
    <text evidence="1">The sequence shown here is derived from an EMBL/GenBank/DDBJ whole genome shotgun (WGS) entry which is preliminary data.</text>
</comment>
<organism evidence="1 2">
    <name type="scientific">Coemansia asiatica</name>
    <dbReference type="NCBI Taxonomy" id="1052880"/>
    <lineage>
        <taxon>Eukaryota</taxon>
        <taxon>Fungi</taxon>
        <taxon>Fungi incertae sedis</taxon>
        <taxon>Zoopagomycota</taxon>
        <taxon>Kickxellomycotina</taxon>
        <taxon>Kickxellomycetes</taxon>
        <taxon>Kickxellales</taxon>
        <taxon>Kickxellaceae</taxon>
        <taxon>Coemansia</taxon>
    </lineage>
</organism>
<dbReference type="Proteomes" id="UP001145021">
    <property type="component" value="Unassembled WGS sequence"/>
</dbReference>
<accession>A0A9W7XFD4</accession>
<sequence>KSSVMTKPRAVSLLTAGPVVETLASRGAAAATTTVTTKRQTRVLATSKNAAVQRCDSHDVVAA</sequence>
<gene>
    <name evidence="1" type="ORF">LPJ64_006400</name>
</gene>
<evidence type="ECO:0000313" key="1">
    <source>
        <dbReference type="EMBL" id="KAJ1641650.1"/>
    </source>
</evidence>